<proteinExistence type="inferred from homology"/>
<dbReference type="EMBL" id="SMFN01000008">
    <property type="protein sequence ID" value="TDE04442.1"/>
    <property type="molecule type" value="Genomic_DNA"/>
</dbReference>
<dbReference type="Gene3D" id="3.40.630.30">
    <property type="match status" value="1"/>
</dbReference>
<gene>
    <name evidence="5" type="ORF">E0F91_08875</name>
</gene>
<dbReference type="PANTHER" id="PTHR43792">
    <property type="entry name" value="GNAT FAMILY, PUTATIVE (AFU_ORTHOLOGUE AFUA_3G00765)-RELATED-RELATED"/>
    <property type="match status" value="1"/>
</dbReference>
<keyword evidence="6" id="KW-1185">Reference proteome</keyword>
<evidence type="ECO:0000259" key="4">
    <source>
        <dbReference type="Pfam" id="PF13302"/>
    </source>
</evidence>
<name>A0A4R5CUS6_9FLAO</name>
<dbReference type="InterPro" id="IPR016181">
    <property type="entry name" value="Acyl_CoA_acyltransferase"/>
</dbReference>
<keyword evidence="1 5" id="KW-0808">Transferase</keyword>
<accession>A0A4R5CUS6</accession>
<dbReference type="InterPro" id="IPR051531">
    <property type="entry name" value="N-acetyltransferase"/>
</dbReference>
<sequence length="157" mass="18397">MFQFMFDNKERFKLFFPQTLELNSTLEKTVAYIAIKNKEIEEKSNFTFAIRNKIHNEIVGLIIIKKIDWVSCQGELAYCIGLEEQGRGLTSFAVKKMTQFAFEKLKLKTLHIIAHKTNLGSVKVAENNEFIWQKTLLREFTPTNQAPLDMELYELRK</sequence>
<dbReference type="SUPFAM" id="SSF55729">
    <property type="entry name" value="Acyl-CoA N-acyltransferases (Nat)"/>
    <property type="match status" value="1"/>
</dbReference>
<dbReference type="Proteomes" id="UP000294644">
    <property type="component" value="Unassembled WGS sequence"/>
</dbReference>
<evidence type="ECO:0000256" key="3">
    <source>
        <dbReference type="ARBA" id="ARBA00038502"/>
    </source>
</evidence>
<comment type="similarity">
    <text evidence="3">Belongs to the acetyltransferase family. RimJ subfamily.</text>
</comment>
<dbReference type="InterPro" id="IPR000182">
    <property type="entry name" value="GNAT_dom"/>
</dbReference>
<evidence type="ECO:0000256" key="1">
    <source>
        <dbReference type="ARBA" id="ARBA00022679"/>
    </source>
</evidence>
<protein>
    <submittedName>
        <fullName evidence="5">N-acetyltransferase</fullName>
    </submittedName>
</protein>
<feature type="domain" description="N-acetyltransferase" evidence="4">
    <location>
        <begin position="8"/>
        <end position="130"/>
    </location>
</feature>
<evidence type="ECO:0000256" key="2">
    <source>
        <dbReference type="ARBA" id="ARBA00023315"/>
    </source>
</evidence>
<reference evidence="5 6" key="1">
    <citation type="submission" date="2019-03" db="EMBL/GenBank/DDBJ databases">
        <title>Flavobacterium LB-D12 sp. nov., isolated from arctic soil.</title>
        <authorList>
            <person name="Chaudhary D.K."/>
        </authorList>
    </citation>
    <scope>NUCLEOTIDE SEQUENCE [LARGE SCALE GENOMIC DNA]</scope>
    <source>
        <strain evidence="5 6">LB-D12</strain>
    </source>
</reference>
<dbReference type="Pfam" id="PF13302">
    <property type="entry name" value="Acetyltransf_3"/>
    <property type="match status" value="1"/>
</dbReference>
<dbReference type="OrthoDB" id="883856at2"/>
<organism evidence="5 6">
    <name type="scientific">Flavobacterium sandaracinum</name>
    <dbReference type="NCBI Taxonomy" id="2541733"/>
    <lineage>
        <taxon>Bacteria</taxon>
        <taxon>Pseudomonadati</taxon>
        <taxon>Bacteroidota</taxon>
        <taxon>Flavobacteriia</taxon>
        <taxon>Flavobacteriales</taxon>
        <taxon>Flavobacteriaceae</taxon>
        <taxon>Flavobacterium</taxon>
    </lineage>
</organism>
<evidence type="ECO:0000313" key="6">
    <source>
        <dbReference type="Proteomes" id="UP000294644"/>
    </source>
</evidence>
<dbReference type="PANTHER" id="PTHR43792:SF8">
    <property type="entry name" value="[RIBOSOMAL PROTEIN US5]-ALANINE N-ACETYLTRANSFERASE"/>
    <property type="match status" value="1"/>
</dbReference>
<keyword evidence="2" id="KW-0012">Acyltransferase</keyword>
<comment type="caution">
    <text evidence="5">The sequence shown here is derived from an EMBL/GenBank/DDBJ whole genome shotgun (WGS) entry which is preliminary data.</text>
</comment>
<dbReference type="GO" id="GO:0016747">
    <property type="term" value="F:acyltransferase activity, transferring groups other than amino-acyl groups"/>
    <property type="evidence" value="ECO:0007669"/>
    <property type="project" value="InterPro"/>
</dbReference>
<evidence type="ECO:0000313" key="5">
    <source>
        <dbReference type="EMBL" id="TDE04442.1"/>
    </source>
</evidence>
<dbReference type="AlphaFoldDB" id="A0A4R5CUS6"/>